<dbReference type="AlphaFoldDB" id="A0A3S4SSL3"/>
<gene>
    <name evidence="3" type="ORF">NCTC11923_00675</name>
</gene>
<keyword evidence="4" id="KW-1185">Reference proteome</keyword>
<proteinExistence type="predicted"/>
<dbReference type="Pfam" id="PF13173">
    <property type="entry name" value="AAA_14"/>
    <property type="match status" value="1"/>
</dbReference>
<dbReference type="PANTHER" id="PTHR43566:SF2">
    <property type="entry name" value="DUF4143 DOMAIN-CONTAINING PROTEIN"/>
    <property type="match status" value="1"/>
</dbReference>
<evidence type="ECO:0000313" key="3">
    <source>
        <dbReference type="EMBL" id="VEG74056.1"/>
    </source>
</evidence>
<name>A0A3S4SSL3_9ACTO</name>
<dbReference type="KEGG" id="asla:NCTC11923_00675"/>
<feature type="domain" description="DUF4143" evidence="2">
    <location>
        <begin position="203"/>
        <end position="363"/>
    </location>
</feature>
<dbReference type="EMBL" id="LR134363">
    <property type="protein sequence ID" value="VEG74056.1"/>
    <property type="molecule type" value="Genomic_DNA"/>
</dbReference>
<dbReference type="PANTHER" id="PTHR43566">
    <property type="entry name" value="CONSERVED PROTEIN"/>
    <property type="match status" value="1"/>
</dbReference>
<dbReference type="STRING" id="1278298.GCA_000428685_00198"/>
<evidence type="ECO:0000259" key="1">
    <source>
        <dbReference type="Pfam" id="PF13173"/>
    </source>
</evidence>
<dbReference type="Pfam" id="PF13635">
    <property type="entry name" value="DUF4143"/>
    <property type="match status" value="1"/>
</dbReference>
<accession>A0A3S4SSL3</accession>
<dbReference type="Proteomes" id="UP000276899">
    <property type="component" value="Chromosome"/>
</dbReference>
<organism evidence="3 4">
    <name type="scientific">Actinomyces slackii</name>
    <dbReference type="NCBI Taxonomy" id="52774"/>
    <lineage>
        <taxon>Bacteria</taxon>
        <taxon>Bacillati</taxon>
        <taxon>Actinomycetota</taxon>
        <taxon>Actinomycetes</taxon>
        <taxon>Actinomycetales</taxon>
        <taxon>Actinomycetaceae</taxon>
        <taxon>Actinomyces</taxon>
    </lineage>
</organism>
<sequence>MTYMPRILDPLIREALDSSGAVVLRGARATGKTESALQVAATVLRLDSSSPRARLAQSSPETALEGETPRLLDEWQLVPGLWNEVRHAVDRRRAPGQFILTGSASPDEDPLRHSGAGRMQSLLLRTMTLYETGHSTGEVSLARLMSGREPELAESGVELAGVVERLVVGGWPGWFDVNERRARARMESYIQDIVEHEYATVAGGRRDPRRFRAYLVALAGLVSQGASQAAIVRRMQEEYSGALGPAAPAVLHDLAERLFLVEDQPAWSPRLRSASAAAQAPTRHLADPSLAAALMGAGSRRLLTDPETLGFLFESQVVHDLRVYAQSVGARGVFHFRDTKGRDEIDAVIEGADGSWLGVEVKLGQARVDEAAANLLRVAGKIERPPSGLCVVIPVGVAHMRPDGVSVVPLSVLGP</sequence>
<dbReference type="RefSeq" id="WP_026426355.1">
    <property type="nucleotide sequence ID" value="NZ_CBCRWE010000003.1"/>
</dbReference>
<evidence type="ECO:0000259" key="2">
    <source>
        <dbReference type="Pfam" id="PF13635"/>
    </source>
</evidence>
<dbReference type="InterPro" id="IPR025420">
    <property type="entry name" value="DUF4143"/>
</dbReference>
<evidence type="ECO:0000313" key="4">
    <source>
        <dbReference type="Proteomes" id="UP000276899"/>
    </source>
</evidence>
<reference evidence="3 4" key="1">
    <citation type="submission" date="2018-12" db="EMBL/GenBank/DDBJ databases">
        <authorList>
            <consortium name="Pathogen Informatics"/>
        </authorList>
    </citation>
    <scope>NUCLEOTIDE SEQUENCE [LARGE SCALE GENOMIC DNA]</scope>
    <source>
        <strain evidence="3 4">NCTC11923</strain>
    </source>
</reference>
<protein>
    <recommendedName>
        <fullName evidence="5">DUF4143 domain-containing protein</fullName>
    </recommendedName>
</protein>
<evidence type="ECO:0008006" key="5">
    <source>
        <dbReference type="Google" id="ProtNLM"/>
    </source>
</evidence>
<feature type="domain" description="AAA" evidence="1">
    <location>
        <begin position="20"/>
        <end position="131"/>
    </location>
</feature>
<dbReference type="InterPro" id="IPR041682">
    <property type="entry name" value="AAA_14"/>
</dbReference>